<dbReference type="SUPFAM" id="SSF101898">
    <property type="entry name" value="NHL repeat"/>
    <property type="match status" value="1"/>
</dbReference>
<organism evidence="6 7">
    <name type="scientific">Cloeon dipterum</name>
    <dbReference type="NCBI Taxonomy" id="197152"/>
    <lineage>
        <taxon>Eukaryota</taxon>
        <taxon>Metazoa</taxon>
        <taxon>Ecdysozoa</taxon>
        <taxon>Arthropoda</taxon>
        <taxon>Hexapoda</taxon>
        <taxon>Insecta</taxon>
        <taxon>Pterygota</taxon>
        <taxon>Palaeoptera</taxon>
        <taxon>Ephemeroptera</taxon>
        <taxon>Pisciforma</taxon>
        <taxon>Baetidae</taxon>
        <taxon>Cloeon</taxon>
    </lineage>
</organism>
<sequence length="822" mass="92737">MNLFLCAIFLIGLSSLASAANFTQVFEWNNLDYEWPSDARRAQALRDGKFKPENIFPRYMAVYGSRLFLSLEKNIGNPVSLVSLPTNSASTAPPKLTPFPSFDMHGNGNCDKIEWASGLKVDSVGKLWMLDRGSDNCQSKIWTIDLINNDHTKLIHRFSFDGSIHDLVLEETPNGTFAYISRWYRTHIVVFSLERNQSWVVDTLGIQFYSIALSPKDQEPRQLYLGTWDSNELYSIPVAALHNGTRTANPKLIGKWTTTKSHRMLMDNHGTMYAAFWLDNYISSWNSSQPFEEQRFHEVAGLSSPWPFTFALDQSGNFWITVNNGSKMPRLRLLKAEVGVKSYIFEASPVTPTIPTTNAISPKTKPSENSHNYRLINIILICSNVFTVVLFSLIILWLGFKLKRKNSLLPPTTNEAHQVGERADAERQSPIRRAREAPHIRLVWIKKRSTTMSAFFAAILLLGLCSANAVNFTTVYEWNKFEFVWPPGADTSDVQIERNFDPKNVYLRYMAVFGDRLFLSLDFSSGIPATLTWMPTNGASTAPPMLAPFPSLDLHRKDNCDSIQSAKGLEIDTDAEKWTNPGQRKHQAKNGFPWPSLLTVSVSELKNECGSADVKLIGEWTGRPYKMLIDGANVLYAAFHYQNNISKWNVSEPFREKRFHENGRLGSTWPFTFALDANGIFWMTERDQSQGRAIKTTHTLLKAAVGAKSKLFTTSTDSTSLDETSEQLEITKSSLRYESSSAPSLKTEQVQSLLGVLFINLSPQSQFLGKTQPRPQSSLSLPFLILLQTCHCVADPENGKNANLYQAHFFDRKSCGNDKTIF</sequence>
<keyword evidence="4" id="KW-1133">Transmembrane helix</keyword>
<feature type="transmembrane region" description="Helical" evidence="4">
    <location>
        <begin position="451"/>
        <end position="470"/>
    </location>
</feature>
<keyword evidence="7" id="KW-1185">Reference proteome</keyword>
<dbReference type="OrthoDB" id="9977471at2759"/>
<keyword evidence="4" id="KW-0812">Transmembrane</keyword>
<proteinExistence type="inferred from homology"/>
<evidence type="ECO:0000313" key="6">
    <source>
        <dbReference type="EMBL" id="CAB3387312.1"/>
    </source>
</evidence>
<protein>
    <submittedName>
        <fullName evidence="6">Uncharacterized protein</fullName>
    </submittedName>
</protein>
<comment type="subcellular location">
    <subcellularLocation>
        <location evidence="1">Secreted</location>
    </subcellularLocation>
</comment>
<dbReference type="Gene3D" id="2.120.10.30">
    <property type="entry name" value="TolB, C-terminal domain"/>
    <property type="match status" value="2"/>
</dbReference>
<evidence type="ECO:0000256" key="3">
    <source>
        <dbReference type="ARBA" id="ARBA00022525"/>
    </source>
</evidence>
<keyword evidence="3" id="KW-0964">Secreted</keyword>
<dbReference type="PANTHER" id="PTHR10009:SF18">
    <property type="entry name" value="PROTEIN YELLOW-LIKE PROTEIN"/>
    <property type="match status" value="1"/>
</dbReference>
<dbReference type="InterPro" id="IPR017996">
    <property type="entry name" value="MRJP/yellow-related"/>
</dbReference>
<dbReference type="GO" id="GO:0005576">
    <property type="term" value="C:extracellular region"/>
    <property type="evidence" value="ECO:0007669"/>
    <property type="project" value="UniProtKB-SubCell"/>
</dbReference>
<gene>
    <name evidence="6" type="ORF">CLODIP_2_CD11162</name>
</gene>
<evidence type="ECO:0000313" key="7">
    <source>
        <dbReference type="Proteomes" id="UP000494165"/>
    </source>
</evidence>
<dbReference type="AlphaFoldDB" id="A0A8S1E521"/>
<dbReference type="PANTHER" id="PTHR10009">
    <property type="entry name" value="PROTEIN YELLOW-RELATED"/>
    <property type="match status" value="1"/>
</dbReference>
<keyword evidence="4" id="KW-0472">Membrane</keyword>
<dbReference type="Proteomes" id="UP000494165">
    <property type="component" value="Unassembled WGS sequence"/>
</dbReference>
<evidence type="ECO:0000256" key="2">
    <source>
        <dbReference type="ARBA" id="ARBA00009127"/>
    </source>
</evidence>
<feature type="signal peptide" evidence="5">
    <location>
        <begin position="1"/>
        <end position="19"/>
    </location>
</feature>
<dbReference type="Pfam" id="PF03022">
    <property type="entry name" value="MRJP"/>
    <property type="match status" value="2"/>
</dbReference>
<comment type="caution">
    <text evidence="6">The sequence shown here is derived from an EMBL/GenBank/DDBJ whole genome shotgun (WGS) entry which is preliminary data.</text>
</comment>
<evidence type="ECO:0000256" key="1">
    <source>
        <dbReference type="ARBA" id="ARBA00004613"/>
    </source>
</evidence>
<name>A0A8S1E521_9INSE</name>
<evidence type="ECO:0000256" key="5">
    <source>
        <dbReference type="SAM" id="SignalP"/>
    </source>
</evidence>
<reference evidence="6 7" key="1">
    <citation type="submission" date="2020-04" db="EMBL/GenBank/DDBJ databases">
        <authorList>
            <person name="Alioto T."/>
            <person name="Alioto T."/>
            <person name="Gomez Garrido J."/>
        </authorList>
    </citation>
    <scope>NUCLEOTIDE SEQUENCE [LARGE SCALE GENOMIC DNA]</scope>
</reference>
<accession>A0A8S1E521</accession>
<feature type="transmembrane region" description="Helical" evidence="4">
    <location>
        <begin position="375"/>
        <end position="400"/>
    </location>
</feature>
<keyword evidence="5" id="KW-0732">Signal</keyword>
<comment type="similarity">
    <text evidence="2">Belongs to the major royal jelly protein family.</text>
</comment>
<feature type="chain" id="PRO_5035723956" evidence="5">
    <location>
        <begin position="20"/>
        <end position="822"/>
    </location>
</feature>
<dbReference type="InterPro" id="IPR011042">
    <property type="entry name" value="6-blade_b-propeller_TolB-like"/>
</dbReference>
<evidence type="ECO:0000256" key="4">
    <source>
        <dbReference type="SAM" id="Phobius"/>
    </source>
</evidence>
<dbReference type="EMBL" id="CADEPI010000562">
    <property type="protein sequence ID" value="CAB3387312.1"/>
    <property type="molecule type" value="Genomic_DNA"/>
</dbReference>